<comment type="subcellular location">
    <subcellularLocation>
        <location evidence="1">Cell membrane</location>
        <topology evidence="1">Multi-pass membrane protein</topology>
    </subcellularLocation>
</comment>
<dbReference type="PANTHER" id="PTHR30294">
    <property type="entry name" value="MEMBRANE COMPONENT OF ABC TRANSPORTER YHHJ-RELATED"/>
    <property type="match status" value="1"/>
</dbReference>
<keyword evidence="4" id="KW-1003">Cell membrane</keyword>
<dbReference type="Proteomes" id="UP001162734">
    <property type="component" value="Chromosome"/>
</dbReference>
<dbReference type="EMBL" id="AP025592">
    <property type="protein sequence ID" value="BDG10555.1"/>
    <property type="molecule type" value="Genomic_DNA"/>
</dbReference>
<proteinExistence type="inferred from homology"/>
<dbReference type="PANTHER" id="PTHR30294:SF29">
    <property type="entry name" value="MULTIDRUG ABC TRANSPORTER PERMEASE YBHS-RELATED"/>
    <property type="match status" value="1"/>
</dbReference>
<organism evidence="10 11">
    <name type="scientific">Anaeromyxobacter paludicola</name>
    <dbReference type="NCBI Taxonomy" id="2918171"/>
    <lineage>
        <taxon>Bacteria</taxon>
        <taxon>Pseudomonadati</taxon>
        <taxon>Myxococcota</taxon>
        <taxon>Myxococcia</taxon>
        <taxon>Myxococcales</taxon>
        <taxon>Cystobacterineae</taxon>
        <taxon>Anaeromyxobacteraceae</taxon>
        <taxon>Anaeromyxobacter</taxon>
    </lineage>
</organism>
<keyword evidence="3" id="KW-0813">Transport</keyword>
<dbReference type="Pfam" id="PF12698">
    <property type="entry name" value="ABC2_membrane_3"/>
    <property type="match status" value="1"/>
</dbReference>
<dbReference type="Gene3D" id="3.40.1710.10">
    <property type="entry name" value="abc type-2 transporter like domain"/>
    <property type="match status" value="1"/>
</dbReference>
<accession>A0ABM7XFA9</accession>
<comment type="similarity">
    <text evidence="2">Belongs to the ABC-2 integral membrane protein family.</text>
</comment>
<keyword evidence="6 8" id="KW-1133">Transmembrane helix</keyword>
<feature type="transmembrane region" description="Helical" evidence="8">
    <location>
        <begin position="345"/>
        <end position="365"/>
    </location>
</feature>
<feature type="transmembrane region" description="Helical" evidence="8">
    <location>
        <begin position="228"/>
        <end position="249"/>
    </location>
</feature>
<evidence type="ECO:0000313" key="11">
    <source>
        <dbReference type="Proteomes" id="UP001162734"/>
    </source>
</evidence>
<evidence type="ECO:0000256" key="1">
    <source>
        <dbReference type="ARBA" id="ARBA00004651"/>
    </source>
</evidence>
<dbReference type="InterPro" id="IPR013525">
    <property type="entry name" value="ABC2_TM"/>
</dbReference>
<evidence type="ECO:0000256" key="5">
    <source>
        <dbReference type="ARBA" id="ARBA00022692"/>
    </source>
</evidence>
<gene>
    <name evidence="10" type="ORF">AMPC_36680</name>
</gene>
<keyword evidence="11" id="KW-1185">Reference proteome</keyword>
<evidence type="ECO:0000256" key="4">
    <source>
        <dbReference type="ARBA" id="ARBA00022475"/>
    </source>
</evidence>
<keyword evidence="7 8" id="KW-0472">Membrane</keyword>
<evidence type="ECO:0000313" key="10">
    <source>
        <dbReference type="EMBL" id="BDG10555.1"/>
    </source>
</evidence>
<protein>
    <submittedName>
        <fullName evidence="10">Antibiotic ABC transporter permease</fullName>
    </submittedName>
</protein>
<evidence type="ECO:0000256" key="6">
    <source>
        <dbReference type="ARBA" id="ARBA00022989"/>
    </source>
</evidence>
<evidence type="ECO:0000256" key="8">
    <source>
        <dbReference type="SAM" id="Phobius"/>
    </source>
</evidence>
<evidence type="ECO:0000256" key="2">
    <source>
        <dbReference type="ARBA" id="ARBA00007783"/>
    </source>
</evidence>
<dbReference type="PROSITE" id="PS51012">
    <property type="entry name" value="ABC_TM2"/>
    <property type="match status" value="1"/>
</dbReference>
<feature type="transmembrane region" description="Helical" evidence="8">
    <location>
        <begin position="255"/>
        <end position="277"/>
    </location>
</feature>
<feature type="transmembrane region" description="Helical" evidence="8">
    <location>
        <begin position="178"/>
        <end position="201"/>
    </location>
</feature>
<feature type="domain" description="ABC transmembrane type-2" evidence="9">
    <location>
        <begin position="145"/>
        <end position="370"/>
    </location>
</feature>
<dbReference type="InterPro" id="IPR051449">
    <property type="entry name" value="ABC-2_transporter_component"/>
</dbReference>
<name>A0ABM7XFA9_9BACT</name>
<reference evidence="11" key="1">
    <citation type="journal article" date="2022" name="Int. J. Syst. Evol. Microbiol.">
        <title>Anaeromyxobacter oryzae sp. nov., Anaeromyxobacter diazotrophicus sp. nov. and Anaeromyxobacter paludicola sp. nov., isolated from paddy soils.</title>
        <authorList>
            <person name="Itoh H."/>
            <person name="Xu Z."/>
            <person name="Mise K."/>
            <person name="Masuda Y."/>
            <person name="Ushijima N."/>
            <person name="Hayakawa C."/>
            <person name="Shiratori Y."/>
            <person name="Senoo K."/>
        </authorList>
    </citation>
    <scope>NUCLEOTIDE SEQUENCE [LARGE SCALE GENOMIC DNA]</scope>
    <source>
        <strain evidence="11">Red630</strain>
    </source>
</reference>
<feature type="transmembrane region" description="Helical" evidence="8">
    <location>
        <begin position="289"/>
        <end position="309"/>
    </location>
</feature>
<evidence type="ECO:0000256" key="7">
    <source>
        <dbReference type="ARBA" id="ARBA00023136"/>
    </source>
</evidence>
<evidence type="ECO:0000256" key="3">
    <source>
        <dbReference type="ARBA" id="ARBA00022448"/>
    </source>
</evidence>
<sequence length="372" mass="39437">MSPAWVRLAAVARKEGLQTARDRRIVFMLVVAPLVQTILFGFAVDFQVDRVPAAVVDADRTPESRLHLRRLLADGTLSRARTLGDGAAALDALDRGEAALAVVLRPGFGEDLLAGRTARAQVVLDGTDPNRATVAGGAVSRYFGERGAELAAARAGRELPLRLVPRIAYNPSLRTPPFMIPGVLAMLLVVVTTIVTAMGLARERESGTLEQVLVTPLAPAELLAGKMVPFLVVGLFDVLLVLTVGALVFDLPLRGSLAVLAAGTLLYLLTTLGVGLLISTMSRNQQQAFLGGFLFTLPAVLLAGVVTPISSMPPPLRLVTFANPLRYYAEVSRAVLQKGAGAAELWPQLAALAVFGLAIFGAAALRFRRRLA</sequence>
<dbReference type="RefSeq" id="WP_248343063.1">
    <property type="nucleotide sequence ID" value="NZ_AP025592.1"/>
</dbReference>
<evidence type="ECO:0000259" key="9">
    <source>
        <dbReference type="PROSITE" id="PS51012"/>
    </source>
</evidence>
<dbReference type="InterPro" id="IPR047817">
    <property type="entry name" value="ABC2_TM_bact-type"/>
</dbReference>
<feature type="transmembrane region" description="Helical" evidence="8">
    <location>
        <begin position="25"/>
        <end position="44"/>
    </location>
</feature>
<keyword evidence="5 8" id="KW-0812">Transmembrane</keyword>